<reference evidence="5" key="1">
    <citation type="submission" date="2019-05" db="EMBL/GenBank/DDBJ databases">
        <title>Annotation for the trematode Paragonimus heterotremus.</title>
        <authorList>
            <person name="Choi Y.-J."/>
        </authorList>
    </citation>
    <scope>NUCLEOTIDE SEQUENCE</scope>
    <source>
        <strain evidence="5">LC</strain>
    </source>
</reference>
<dbReference type="Proteomes" id="UP000748531">
    <property type="component" value="Unassembled WGS sequence"/>
</dbReference>
<dbReference type="PROSITE" id="PS50002">
    <property type="entry name" value="SH3"/>
    <property type="match status" value="1"/>
</dbReference>
<dbReference type="SUPFAM" id="SSF50044">
    <property type="entry name" value="SH3-domain"/>
    <property type="match status" value="1"/>
</dbReference>
<accession>A0A8J4SRB3</accession>
<keyword evidence="1 2" id="KW-0728">SH3 domain</keyword>
<proteinExistence type="predicted"/>
<gene>
    <name evidence="5" type="ORF">PHET_12160</name>
</gene>
<evidence type="ECO:0000259" key="4">
    <source>
        <dbReference type="PROSITE" id="PS50002"/>
    </source>
</evidence>
<comment type="caution">
    <text evidence="5">The sequence shown here is derived from an EMBL/GenBank/DDBJ whole genome shotgun (WGS) entry which is preliminary data.</text>
</comment>
<dbReference type="SMART" id="SM00326">
    <property type="entry name" value="SH3"/>
    <property type="match status" value="1"/>
</dbReference>
<evidence type="ECO:0000256" key="1">
    <source>
        <dbReference type="ARBA" id="ARBA00022443"/>
    </source>
</evidence>
<dbReference type="InterPro" id="IPR036028">
    <property type="entry name" value="SH3-like_dom_sf"/>
</dbReference>
<feature type="region of interest" description="Disordered" evidence="3">
    <location>
        <begin position="99"/>
        <end position="122"/>
    </location>
</feature>
<evidence type="ECO:0000256" key="3">
    <source>
        <dbReference type="SAM" id="MobiDB-lite"/>
    </source>
</evidence>
<keyword evidence="6" id="KW-1185">Reference proteome</keyword>
<dbReference type="InterPro" id="IPR001452">
    <property type="entry name" value="SH3_domain"/>
</dbReference>
<feature type="domain" description="SH3" evidence="4">
    <location>
        <begin position="1"/>
        <end position="58"/>
    </location>
</feature>
<sequence length="146" mass="16604">MLMRAIYPYEPPFKGCLKFVPNEQFLKIREENEFWFLVSSSDGKLGCVPYNYVQEDKDQDEHTTVSLAKRALTSIDKCDVHVVNKDEVSKVLRRLAKEPDENNHTLLSQPMSPVPHPKTSKGRNTIPSMFAVLIVHVSFTVVKVSG</sequence>
<dbReference type="Gene3D" id="2.30.30.40">
    <property type="entry name" value="SH3 Domains"/>
    <property type="match status" value="1"/>
</dbReference>
<dbReference type="AlphaFoldDB" id="A0A8J4SRB3"/>
<name>A0A8J4SRB3_9TREM</name>
<organism evidence="5 6">
    <name type="scientific">Paragonimus heterotremus</name>
    <dbReference type="NCBI Taxonomy" id="100268"/>
    <lineage>
        <taxon>Eukaryota</taxon>
        <taxon>Metazoa</taxon>
        <taxon>Spiralia</taxon>
        <taxon>Lophotrochozoa</taxon>
        <taxon>Platyhelminthes</taxon>
        <taxon>Trematoda</taxon>
        <taxon>Digenea</taxon>
        <taxon>Plagiorchiida</taxon>
        <taxon>Troglotremata</taxon>
        <taxon>Troglotrematidae</taxon>
        <taxon>Paragonimus</taxon>
    </lineage>
</organism>
<protein>
    <recommendedName>
        <fullName evidence="4">SH3 domain-containing protein</fullName>
    </recommendedName>
</protein>
<dbReference type="EMBL" id="LUCH01020444">
    <property type="protein sequence ID" value="KAF5394145.1"/>
    <property type="molecule type" value="Genomic_DNA"/>
</dbReference>
<evidence type="ECO:0000313" key="6">
    <source>
        <dbReference type="Proteomes" id="UP000748531"/>
    </source>
</evidence>
<evidence type="ECO:0000256" key="2">
    <source>
        <dbReference type="PROSITE-ProRule" id="PRU00192"/>
    </source>
</evidence>
<evidence type="ECO:0000313" key="5">
    <source>
        <dbReference type="EMBL" id="KAF5394145.1"/>
    </source>
</evidence>
<dbReference type="OrthoDB" id="445362at2759"/>